<dbReference type="PANTHER" id="PTHR11820:SF7">
    <property type="entry name" value="ACYLPYRUVASE FAHD1, MITOCHONDRIAL"/>
    <property type="match status" value="1"/>
</dbReference>
<dbReference type="OrthoDB" id="9805307at2"/>
<dbReference type="STRING" id="909613.UO65_2770"/>
<reference evidence="3 4" key="1">
    <citation type="journal article" date="2014" name="Genome Announc.">
        <title>Draft Genome Sequence of the Antitrypanosomally Active Sponge-Associated Bacterium Actinokineospora sp. Strain EG49.</title>
        <authorList>
            <person name="Harjes J."/>
            <person name="Ryu T."/>
            <person name="Abdelmohsen U.R."/>
            <person name="Moitinho-Silva L."/>
            <person name="Horn H."/>
            <person name="Ravasi T."/>
            <person name="Hentschel U."/>
        </authorList>
    </citation>
    <scope>NUCLEOTIDE SEQUENCE [LARGE SCALE GENOMIC DNA]</scope>
    <source>
        <strain evidence="3 4">EG49</strain>
    </source>
</reference>
<organism evidence="3 4">
    <name type="scientific">Actinokineospora spheciospongiae</name>
    <dbReference type="NCBI Taxonomy" id="909613"/>
    <lineage>
        <taxon>Bacteria</taxon>
        <taxon>Bacillati</taxon>
        <taxon>Actinomycetota</taxon>
        <taxon>Actinomycetes</taxon>
        <taxon>Pseudonocardiales</taxon>
        <taxon>Pseudonocardiaceae</taxon>
        <taxon>Actinokineospora</taxon>
    </lineage>
</organism>
<evidence type="ECO:0000313" key="3">
    <source>
        <dbReference type="EMBL" id="EWC61946.1"/>
    </source>
</evidence>
<gene>
    <name evidence="3" type="ORF">UO65_2770</name>
</gene>
<protein>
    <submittedName>
        <fullName evidence="3">5-carboxymethyl-2-oxo-hex-3-ene-1,7-dioate decarboxylase</fullName>
        <ecNumber evidence="3">4.1.1.68</ecNumber>
    </submittedName>
</protein>
<dbReference type="eggNOG" id="COG0179">
    <property type="taxonomic scope" value="Bacteria"/>
</dbReference>
<dbReference type="InterPro" id="IPR036663">
    <property type="entry name" value="Fumarylacetoacetase_C_sf"/>
</dbReference>
<dbReference type="GO" id="GO:0018800">
    <property type="term" value="F:5-oxopent-3-ene-1,2,5-tricarboxylate decarboxylase activity"/>
    <property type="evidence" value="ECO:0007669"/>
    <property type="project" value="UniProtKB-EC"/>
</dbReference>
<dbReference type="SUPFAM" id="SSF56529">
    <property type="entry name" value="FAH"/>
    <property type="match status" value="1"/>
</dbReference>
<keyword evidence="1" id="KW-0479">Metal-binding</keyword>
<comment type="caution">
    <text evidence="3">The sequence shown here is derived from an EMBL/GenBank/DDBJ whole genome shotgun (WGS) entry which is preliminary data.</text>
</comment>
<dbReference type="Gene3D" id="3.90.850.10">
    <property type="entry name" value="Fumarylacetoacetase-like, C-terminal domain"/>
    <property type="match status" value="1"/>
</dbReference>
<dbReference type="EC" id="4.1.1.68" evidence="3"/>
<dbReference type="PANTHER" id="PTHR11820">
    <property type="entry name" value="ACYLPYRUVASE"/>
    <property type="match status" value="1"/>
</dbReference>
<dbReference type="RefSeq" id="WP_035282437.1">
    <property type="nucleotide sequence ID" value="NZ_AYXG01000099.1"/>
</dbReference>
<name>W7IZG2_9PSEU</name>
<dbReference type="GO" id="GO:0018773">
    <property type="term" value="F:acetylpyruvate hydrolase activity"/>
    <property type="evidence" value="ECO:0007669"/>
    <property type="project" value="TreeGrafter"/>
</dbReference>
<sequence length="277" mass="29209">MRLTKSGAGGVLVRHDDQWYAVDRVDGFAGTSRACDLLTGDRPARLAGALDRAVGSLRPVPVDLAGAPTVADGGADIWGAGLNYRKHSQDLETTQPTSGPGSYLRPNGCLIDNGAHIELPTRSERITAEAELGLVLGTGAKDVRREDWRSVVAAVTTVLDMTAEDVIRENPRHIPWAKGFDTFCSIGPVLVTVDEFTDADLAGLRVSTVRNGETIASATPADMMYDIGFLVEYFSAGRTLRPGTVICTGTPGAAVIRTGDLVEAVVDGVGALSHPVK</sequence>
<proteinExistence type="predicted"/>
<keyword evidence="3" id="KW-0456">Lyase</keyword>
<dbReference type="PATRIC" id="fig|909613.9.peg.2771"/>
<evidence type="ECO:0000259" key="2">
    <source>
        <dbReference type="Pfam" id="PF01557"/>
    </source>
</evidence>
<dbReference type="EMBL" id="AYXG01000099">
    <property type="protein sequence ID" value="EWC61946.1"/>
    <property type="molecule type" value="Genomic_DNA"/>
</dbReference>
<keyword evidence="4" id="KW-1185">Reference proteome</keyword>
<accession>W7IZG2</accession>
<evidence type="ECO:0000256" key="1">
    <source>
        <dbReference type="ARBA" id="ARBA00022723"/>
    </source>
</evidence>
<dbReference type="InterPro" id="IPR011234">
    <property type="entry name" value="Fumarylacetoacetase-like_C"/>
</dbReference>
<dbReference type="Proteomes" id="UP000019277">
    <property type="component" value="Unassembled WGS sequence"/>
</dbReference>
<dbReference type="Pfam" id="PF01557">
    <property type="entry name" value="FAA_hydrolase"/>
    <property type="match status" value="1"/>
</dbReference>
<dbReference type="AlphaFoldDB" id="W7IZG2"/>
<feature type="domain" description="Fumarylacetoacetase-like C-terminal" evidence="2">
    <location>
        <begin position="77"/>
        <end position="276"/>
    </location>
</feature>
<dbReference type="GO" id="GO:0046872">
    <property type="term" value="F:metal ion binding"/>
    <property type="evidence" value="ECO:0007669"/>
    <property type="project" value="UniProtKB-KW"/>
</dbReference>
<evidence type="ECO:0000313" key="4">
    <source>
        <dbReference type="Proteomes" id="UP000019277"/>
    </source>
</evidence>